<dbReference type="AlphaFoldDB" id="A0A433A1J8"/>
<dbReference type="Pfam" id="PF21041">
    <property type="entry name" value="XMAP215_CLASP_TOG"/>
    <property type="match status" value="1"/>
</dbReference>
<dbReference type="InterPro" id="IPR034085">
    <property type="entry name" value="TOG"/>
</dbReference>
<reference evidence="9 10" key="1">
    <citation type="journal article" date="2018" name="New Phytol.">
        <title>Phylogenomics of Endogonaceae and evolution of mycorrhizas within Mucoromycota.</title>
        <authorList>
            <person name="Chang Y."/>
            <person name="Desiro A."/>
            <person name="Na H."/>
            <person name="Sandor L."/>
            <person name="Lipzen A."/>
            <person name="Clum A."/>
            <person name="Barry K."/>
            <person name="Grigoriev I.V."/>
            <person name="Martin F.M."/>
            <person name="Stajich J.E."/>
            <person name="Smith M.E."/>
            <person name="Bonito G."/>
            <person name="Spatafora J.W."/>
        </authorList>
    </citation>
    <scope>NUCLEOTIDE SEQUENCE [LARGE SCALE GENOMIC DNA]</scope>
    <source>
        <strain evidence="9 10">GMNB39</strain>
    </source>
</reference>
<feature type="compositionally biased region" description="Low complexity" evidence="7">
    <location>
        <begin position="253"/>
        <end position="272"/>
    </location>
</feature>
<evidence type="ECO:0000256" key="2">
    <source>
        <dbReference type="ARBA" id="ARBA00022490"/>
    </source>
</evidence>
<evidence type="ECO:0000313" key="9">
    <source>
        <dbReference type="EMBL" id="RUO96555.1"/>
    </source>
</evidence>
<keyword evidence="10" id="KW-1185">Reference proteome</keyword>
<dbReference type="GO" id="GO:0007051">
    <property type="term" value="P:spindle organization"/>
    <property type="evidence" value="ECO:0007669"/>
    <property type="project" value="InterPro"/>
</dbReference>
<accession>A0A433A1J8</accession>
<comment type="similarity">
    <text evidence="5">Belongs to the TOG/XMAP215 family.</text>
</comment>
<dbReference type="GO" id="GO:0051010">
    <property type="term" value="F:microtubule plus-end binding"/>
    <property type="evidence" value="ECO:0007669"/>
    <property type="project" value="InterPro"/>
</dbReference>
<comment type="subcellular location">
    <subcellularLocation>
        <location evidence="1">Cytoplasm</location>
        <location evidence="1">Cytoskeleton</location>
    </subcellularLocation>
</comment>
<evidence type="ECO:0000256" key="3">
    <source>
        <dbReference type="ARBA" id="ARBA00022737"/>
    </source>
</evidence>
<dbReference type="InterPro" id="IPR011989">
    <property type="entry name" value="ARM-like"/>
</dbReference>
<dbReference type="GO" id="GO:0046785">
    <property type="term" value="P:microtubule polymerization"/>
    <property type="evidence" value="ECO:0007669"/>
    <property type="project" value="InterPro"/>
</dbReference>
<proteinExistence type="inferred from homology"/>
<dbReference type="InterPro" id="IPR045110">
    <property type="entry name" value="XMAP215"/>
</dbReference>
<keyword evidence="2" id="KW-0963">Cytoplasm</keyword>
<dbReference type="GO" id="GO:0030951">
    <property type="term" value="P:establishment or maintenance of microtubule cytoskeleton polarity"/>
    <property type="evidence" value="ECO:0007669"/>
    <property type="project" value="InterPro"/>
</dbReference>
<evidence type="ECO:0000256" key="7">
    <source>
        <dbReference type="SAM" id="MobiDB-lite"/>
    </source>
</evidence>
<evidence type="ECO:0000256" key="4">
    <source>
        <dbReference type="ARBA" id="ARBA00023212"/>
    </source>
</evidence>
<dbReference type="Gene3D" id="1.25.10.10">
    <property type="entry name" value="Leucine-rich Repeat Variant"/>
    <property type="match status" value="2"/>
</dbReference>
<keyword evidence="3" id="KW-0677">Repeat</keyword>
<gene>
    <name evidence="9" type="ORF">BC936DRAFT_141846</name>
</gene>
<feature type="region of interest" description="Disordered" evidence="7">
    <location>
        <begin position="236"/>
        <end position="334"/>
    </location>
</feature>
<protein>
    <recommendedName>
        <fullName evidence="8">TOG domain-containing protein</fullName>
    </recommendedName>
</protein>
<evidence type="ECO:0000256" key="5">
    <source>
        <dbReference type="ARBA" id="ARBA00025722"/>
    </source>
</evidence>
<sequence>MTDANIVCMTTAANCIEALALGLRSAFGKYKPVVRNCANVFDPAFYKPAYCLASLYTCLTSINCDPPQVTGPMIEKLKERKQTVVDTLMGALVATFNSVSNVIILFCIMHGGEFELNLSTLFPIISCQVSITEVIEDVTAGTAHKNPQVRAGTVGLVTRRLKTIKEPPSRGEVKTLSEMMLKTYEDGDASVREASAEGLGTLMKCVGEKAMIQYMENLEDIKKAKVKEFFEKAEVKAKPATAARKPPPPVAAPPAAKSKGTKTATAKASAQPPEDRSTESPPPEPAPTKRKPPAKAAAASAGAPAAKKPVAKATSAAPPPAKKGGAKSAPEEPLRYKFTPEDAEERAPDHIPAAILAQLADSAWKTRLAGNENAIILSYFASIRNPWCVITALVCIEALYSDYGDLDIDEIEAEIVIRTLGKKPGFVGYYIRIQFSFMTSKLTSYQKQVLTKVFEVCQLLASKCPTFSKSSAALAIPGNLSHISRNCKAVQHMLVSERCVEKLGDIKLKKAAGDCLTTFVEKTSLQFVFTQYQLQNNNWFRTGHYWLLTSAILTSVYGYLAYDPWKKLKAPKALADSLTWIHATLMEFGITGLQVRELIEFIKFCLSNSNAAIRTNAVTVLGALRLYIGPVKTLTKCSERRSKRLLVGFCIWMLEVKSFVQDVNPTLLAAIEAEFAKVAEMEPPKPTKATVGTSIKNINVFWGIIEIFGDCFTI</sequence>
<feature type="repeat" description="HEAT" evidence="6">
    <location>
        <begin position="176"/>
        <end position="214"/>
    </location>
</feature>
<dbReference type="InterPro" id="IPR021133">
    <property type="entry name" value="HEAT_type_2"/>
</dbReference>
<dbReference type="GO" id="GO:0005856">
    <property type="term" value="C:cytoskeleton"/>
    <property type="evidence" value="ECO:0007669"/>
    <property type="project" value="UniProtKB-SubCell"/>
</dbReference>
<dbReference type="InterPro" id="IPR048491">
    <property type="entry name" value="XMAP215_CLASP_TOG"/>
</dbReference>
<dbReference type="InterPro" id="IPR016024">
    <property type="entry name" value="ARM-type_fold"/>
</dbReference>
<dbReference type="OrthoDB" id="205662at2759"/>
<evidence type="ECO:0000313" key="10">
    <source>
        <dbReference type="Proteomes" id="UP000268093"/>
    </source>
</evidence>
<dbReference type="PANTHER" id="PTHR12609">
    <property type="entry name" value="MICROTUBULE ASSOCIATED PROTEIN XMAP215"/>
    <property type="match status" value="1"/>
</dbReference>
<evidence type="ECO:0000256" key="1">
    <source>
        <dbReference type="ARBA" id="ARBA00004245"/>
    </source>
</evidence>
<feature type="compositionally biased region" description="Low complexity" evidence="7">
    <location>
        <begin position="294"/>
        <end position="328"/>
    </location>
</feature>
<dbReference type="GO" id="GO:0061863">
    <property type="term" value="F:microtubule plus end polymerase"/>
    <property type="evidence" value="ECO:0007669"/>
    <property type="project" value="InterPro"/>
</dbReference>
<dbReference type="SMART" id="SM01349">
    <property type="entry name" value="TOG"/>
    <property type="match status" value="2"/>
</dbReference>
<evidence type="ECO:0000259" key="8">
    <source>
        <dbReference type="SMART" id="SM01349"/>
    </source>
</evidence>
<dbReference type="EMBL" id="RBNI01020656">
    <property type="protein sequence ID" value="RUO96555.1"/>
    <property type="molecule type" value="Genomic_DNA"/>
</dbReference>
<dbReference type="Proteomes" id="UP000268093">
    <property type="component" value="Unassembled WGS sequence"/>
</dbReference>
<dbReference type="SUPFAM" id="SSF48371">
    <property type="entry name" value="ARM repeat"/>
    <property type="match status" value="1"/>
</dbReference>
<organism evidence="9 10">
    <name type="scientific">Jimgerdemannia flammicorona</name>
    <dbReference type="NCBI Taxonomy" id="994334"/>
    <lineage>
        <taxon>Eukaryota</taxon>
        <taxon>Fungi</taxon>
        <taxon>Fungi incertae sedis</taxon>
        <taxon>Mucoromycota</taxon>
        <taxon>Mucoromycotina</taxon>
        <taxon>Endogonomycetes</taxon>
        <taxon>Endogonales</taxon>
        <taxon>Endogonaceae</taxon>
        <taxon>Jimgerdemannia</taxon>
    </lineage>
</organism>
<comment type="caution">
    <text evidence="9">The sequence shown here is derived from an EMBL/GenBank/DDBJ whole genome shotgun (WGS) entry which is preliminary data.</text>
</comment>
<evidence type="ECO:0000256" key="6">
    <source>
        <dbReference type="PROSITE-ProRule" id="PRU00103"/>
    </source>
</evidence>
<dbReference type="PROSITE" id="PS50077">
    <property type="entry name" value="HEAT_REPEAT"/>
    <property type="match status" value="1"/>
</dbReference>
<feature type="domain" description="TOG" evidence="8">
    <location>
        <begin position="337"/>
        <end position="684"/>
    </location>
</feature>
<feature type="domain" description="TOG" evidence="8">
    <location>
        <begin position="3"/>
        <end position="239"/>
    </location>
</feature>
<name>A0A433A1J8_9FUNG</name>
<keyword evidence="4" id="KW-0206">Cytoskeleton</keyword>